<gene>
    <name evidence="1" type="ORF">ENT43_02495</name>
</gene>
<comment type="caution">
    <text evidence="1">The sequence shown here is derived from an EMBL/GenBank/DDBJ whole genome shotgun (WGS) entry which is preliminary data.</text>
</comment>
<dbReference type="EMBL" id="DSYQ01000010">
    <property type="protein sequence ID" value="HGT71106.1"/>
    <property type="molecule type" value="Genomic_DNA"/>
</dbReference>
<sequence length="197" mass="23069">MSEKNLENIHRPEDNKFYKEFQEILPVLDEYKMERWDEIPEIVERVKKGSISEKEGFKTSIINGDLFALKALEQLLEEDNPEGKKIFQESIENKNIYVQDLNNYLYNPEKLINPTEEEILDKPNGFELLKNSVRRSHPKSVKIFRKLLEEDNKEAFGLLSSLVLEGNNRAIVIFGQLIFNKNPRAIKLLEEIHKILG</sequence>
<protein>
    <submittedName>
        <fullName evidence="1">Uncharacterized protein</fullName>
    </submittedName>
</protein>
<dbReference type="AlphaFoldDB" id="A0A7C4M5N4"/>
<evidence type="ECO:0000313" key="1">
    <source>
        <dbReference type="EMBL" id="HGT71106.1"/>
    </source>
</evidence>
<reference evidence="1" key="1">
    <citation type="journal article" date="2020" name="mSystems">
        <title>Genome- and Community-Level Interaction Insights into Carbon Utilization and Element Cycling Functions of Hydrothermarchaeota in Hydrothermal Sediment.</title>
        <authorList>
            <person name="Zhou Z."/>
            <person name="Liu Y."/>
            <person name="Xu W."/>
            <person name="Pan J."/>
            <person name="Luo Z.H."/>
            <person name="Li M."/>
        </authorList>
    </citation>
    <scope>NUCLEOTIDE SEQUENCE [LARGE SCALE GENOMIC DNA]</scope>
    <source>
        <strain evidence="1">SpSt-579</strain>
    </source>
</reference>
<organism evidence="1">
    <name type="scientific">candidate division CPR3 bacterium</name>
    <dbReference type="NCBI Taxonomy" id="2268181"/>
    <lineage>
        <taxon>Bacteria</taxon>
        <taxon>Bacteria division CPR3</taxon>
    </lineage>
</organism>
<name>A0A7C4M5N4_UNCC3</name>
<accession>A0A7C4M5N4</accession>
<proteinExistence type="predicted"/>